<feature type="region of interest" description="Disordered" evidence="1">
    <location>
        <begin position="81"/>
        <end position="125"/>
    </location>
</feature>
<name>A0A6P8AUX4_PYRGI</name>
<dbReference type="PANTHER" id="PTHR38645:SF1">
    <property type="entry name" value="YALI0F12243P"/>
    <property type="match status" value="1"/>
</dbReference>
<protein>
    <submittedName>
        <fullName evidence="3">Uncharacterized protein</fullName>
    </submittedName>
</protein>
<organism evidence="2 3">
    <name type="scientific">Pyricularia grisea</name>
    <name type="common">Crabgrass-specific blast fungus</name>
    <name type="synonym">Magnaporthe grisea</name>
    <dbReference type="NCBI Taxonomy" id="148305"/>
    <lineage>
        <taxon>Eukaryota</taxon>
        <taxon>Fungi</taxon>
        <taxon>Dikarya</taxon>
        <taxon>Ascomycota</taxon>
        <taxon>Pezizomycotina</taxon>
        <taxon>Sordariomycetes</taxon>
        <taxon>Sordariomycetidae</taxon>
        <taxon>Magnaporthales</taxon>
        <taxon>Pyriculariaceae</taxon>
        <taxon>Pyricularia</taxon>
    </lineage>
</organism>
<evidence type="ECO:0000256" key="1">
    <source>
        <dbReference type="SAM" id="MobiDB-lite"/>
    </source>
</evidence>
<proteinExistence type="predicted"/>
<reference evidence="3" key="2">
    <citation type="submission" date="2019-10" db="EMBL/GenBank/DDBJ databases">
        <authorList>
            <consortium name="NCBI Genome Project"/>
        </authorList>
    </citation>
    <scope>NUCLEOTIDE SEQUENCE</scope>
    <source>
        <strain evidence="3">NI907</strain>
    </source>
</reference>
<gene>
    <name evidence="3" type="ORF">PgNI_08235</name>
</gene>
<reference evidence="3" key="3">
    <citation type="submission" date="2025-08" db="UniProtKB">
        <authorList>
            <consortium name="RefSeq"/>
        </authorList>
    </citation>
    <scope>IDENTIFICATION</scope>
    <source>
        <strain evidence="3">NI907</strain>
    </source>
</reference>
<dbReference type="KEGG" id="pgri:PgNI_08235"/>
<feature type="compositionally biased region" description="Gly residues" evidence="1">
    <location>
        <begin position="85"/>
        <end position="94"/>
    </location>
</feature>
<dbReference type="GeneID" id="41963143"/>
<sequence length="290" mass="30776">MDGPTQSNKNMSSEPAEQLLDAFKAAALSVTRLYKNSTAANAKARSDGYQDCLDDLLAFLDKESIGLGDGEGWKIRQWATERLEGGGGDNGGSGAQQSMESEDDADKADSASSPEMQRSTVLTPTFAPAVAPIVTRTDSAPPTTANSIALPPRTTILTPVASEPMPSYSTTLPTQDTFTFQSTVPYPQEPNLNIESLDLSDARTQEGNGQQPIFPPQQQTSVMSPALAASRTSRGRHGSSTTRPGGRSRLGKGAGQKRRIGDDLADIFNIGSLGYNGKDFFGGSKRSRLN</sequence>
<accession>A0A6P8AUX4</accession>
<keyword evidence="2" id="KW-1185">Reference proteome</keyword>
<feature type="region of interest" description="Disordered" evidence="1">
    <location>
        <begin position="203"/>
        <end position="261"/>
    </location>
</feature>
<dbReference type="Proteomes" id="UP000515153">
    <property type="component" value="Chromosome V"/>
</dbReference>
<evidence type="ECO:0000313" key="3">
    <source>
        <dbReference type="RefSeq" id="XP_030978654.1"/>
    </source>
</evidence>
<reference evidence="2 3" key="1">
    <citation type="journal article" date="2019" name="Mol. Biol. Evol.">
        <title>Blast fungal genomes show frequent chromosomal changes, gene gains and losses, and effector gene turnover.</title>
        <authorList>
            <person name="Gomez Luciano L.B."/>
            <person name="Jason Tsai I."/>
            <person name="Chuma I."/>
            <person name="Tosa Y."/>
            <person name="Chen Y.H."/>
            <person name="Li J.Y."/>
            <person name="Li M.Y."/>
            <person name="Jade Lu M.Y."/>
            <person name="Nakayashiki H."/>
            <person name="Li W.H."/>
        </authorList>
    </citation>
    <scope>NUCLEOTIDE SEQUENCE [LARGE SCALE GENOMIC DNA]</scope>
    <source>
        <strain evidence="2 3">NI907</strain>
    </source>
</reference>
<feature type="compositionally biased region" description="Polar residues" evidence="1">
    <location>
        <begin position="205"/>
        <end position="223"/>
    </location>
</feature>
<dbReference type="AlphaFoldDB" id="A0A6P8AUX4"/>
<dbReference type="PANTHER" id="PTHR38645">
    <property type="entry name" value="CHROMOSOME 9, WHOLE GENOME SHOTGUN SEQUENCE"/>
    <property type="match status" value="1"/>
</dbReference>
<dbReference type="RefSeq" id="XP_030978654.1">
    <property type="nucleotide sequence ID" value="XM_031128234.1"/>
</dbReference>
<feature type="compositionally biased region" description="Low complexity" evidence="1">
    <location>
        <begin position="238"/>
        <end position="247"/>
    </location>
</feature>
<evidence type="ECO:0000313" key="2">
    <source>
        <dbReference type="Proteomes" id="UP000515153"/>
    </source>
</evidence>